<evidence type="ECO:0000313" key="1">
    <source>
        <dbReference type="EMBL" id="MFL0161496.1"/>
    </source>
</evidence>
<protein>
    <recommendedName>
        <fullName evidence="3">DUF2007 domain-containing protein</fullName>
    </recommendedName>
</protein>
<evidence type="ECO:0000313" key="2">
    <source>
        <dbReference type="Proteomes" id="UP001623558"/>
    </source>
</evidence>
<accession>A0ABW8RRX3</accession>
<sequence length="68" mass="7913">MIQDWTLLGSSQQGIDLEIQKSMLIERYEIPAVVINKKISPYDLGVFELYVHQDNFEKAKLAIIEFKN</sequence>
<dbReference type="RefSeq" id="WP_406749869.1">
    <property type="nucleotide sequence ID" value="NZ_JBEWZH010000002.1"/>
</dbReference>
<dbReference type="Proteomes" id="UP001623558">
    <property type="component" value="Unassembled WGS sequence"/>
</dbReference>
<reference evidence="1 2" key="1">
    <citation type="submission" date="2024-07" db="EMBL/GenBank/DDBJ databases">
        <authorList>
            <person name="Pitt A."/>
            <person name="Hahn M.W."/>
        </authorList>
    </citation>
    <scope>NUCLEOTIDE SEQUENCE [LARGE SCALE GENOMIC DNA]</scope>
    <source>
        <strain evidence="1 2">1-SAACH-A3</strain>
    </source>
</reference>
<organism evidence="1 2">
    <name type="scientific">Aquirufa salirivi</name>
    <dbReference type="NCBI Taxonomy" id="3104729"/>
    <lineage>
        <taxon>Bacteria</taxon>
        <taxon>Pseudomonadati</taxon>
        <taxon>Bacteroidota</taxon>
        <taxon>Cytophagia</taxon>
        <taxon>Cytophagales</taxon>
        <taxon>Flectobacillaceae</taxon>
        <taxon>Aquirufa</taxon>
    </lineage>
</organism>
<comment type="caution">
    <text evidence="1">The sequence shown here is derived from an EMBL/GenBank/DDBJ whole genome shotgun (WGS) entry which is preliminary data.</text>
</comment>
<dbReference type="EMBL" id="JBEWZH010000002">
    <property type="protein sequence ID" value="MFL0161496.1"/>
    <property type="molecule type" value="Genomic_DNA"/>
</dbReference>
<gene>
    <name evidence="1" type="ORF">U0R11_03750</name>
</gene>
<evidence type="ECO:0008006" key="3">
    <source>
        <dbReference type="Google" id="ProtNLM"/>
    </source>
</evidence>
<proteinExistence type="predicted"/>
<keyword evidence="2" id="KW-1185">Reference proteome</keyword>
<name>A0ABW8RRX3_9BACT</name>